<proteinExistence type="predicted"/>
<sequence length="25" mass="2966">MEREGLKTMKNLMTAQYHVLNENTN</sequence>
<dbReference type="EMBL" id="GGEC01089600">
    <property type="protein sequence ID" value="MBX70084.1"/>
    <property type="molecule type" value="Transcribed_RNA"/>
</dbReference>
<name>A0A2P2QT77_RHIMU</name>
<dbReference type="AlphaFoldDB" id="A0A2P2QT77"/>
<reference evidence="1" key="1">
    <citation type="submission" date="2018-02" db="EMBL/GenBank/DDBJ databases">
        <title>Rhizophora mucronata_Transcriptome.</title>
        <authorList>
            <person name="Meera S.P."/>
            <person name="Sreeshan A."/>
            <person name="Augustine A."/>
        </authorList>
    </citation>
    <scope>NUCLEOTIDE SEQUENCE</scope>
    <source>
        <tissue evidence="1">Leaf</tissue>
    </source>
</reference>
<protein>
    <submittedName>
        <fullName evidence="1">Uncharacterized protein</fullName>
    </submittedName>
</protein>
<evidence type="ECO:0000313" key="1">
    <source>
        <dbReference type="EMBL" id="MBX70084.1"/>
    </source>
</evidence>
<organism evidence="1">
    <name type="scientific">Rhizophora mucronata</name>
    <name type="common">Asiatic mangrove</name>
    <dbReference type="NCBI Taxonomy" id="61149"/>
    <lineage>
        <taxon>Eukaryota</taxon>
        <taxon>Viridiplantae</taxon>
        <taxon>Streptophyta</taxon>
        <taxon>Embryophyta</taxon>
        <taxon>Tracheophyta</taxon>
        <taxon>Spermatophyta</taxon>
        <taxon>Magnoliopsida</taxon>
        <taxon>eudicotyledons</taxon>
        <taxon>Gunneridae</taxon>
        <taxon>Pentapetalae</taxon>
        <taxon>rosids</taxon>
        <taxon>fabids</taxon>
        <taxon>Malpighiales</taxon>
        <taxon>Rhizophoraceae</taxon>
        <taxon>Rhizophora</taxon>
    </lineage>
</organism>
<accession>A0A2P2QT77</accession>